<dbReference type="PANTHER" id="PTHR12749">
    <property type="entry name" value="EXCISION REPAIR CROSS-COMPLEMENTING 1 ERCC1"/>
    <property type="match status" value="1"/>
</dbReference>
<evidence type="ECO:0000256" key="1">
    <source>
        <dbReference type="ARBA" id="ARBA00004123"/>
    </source>
</evidence>
<gene>
    <name evidence="8" type="ORF">AMAG_11844</name>
</gene>
<evidence type="ECO:0000256" key="4">
    <source>
        <dbReference type="ARBA" id="ARBA00023125"/>
    </source>
</evidence>
<keyword evidence="6" id="KW-0539">Nucleus</keyword>
<dbReference type="InterPro" id="IPR010994">
    <property type="entry name" value="RuvA_2-like"/>
</dbReference>
<comment type="similarity">
    <text evidence="2">Belongs to the ERCC1/RAD10/SWI10 family.</text>
</comment>
<keyword evidence="9" id="KW-1185">Reference proteome</keyword>
<evidence type="ECO:0000313" key="8">
    <source>
        <dbReference type="EMBL" id="KNE67375.1"/>
    </source>
</evidence>
<evidence type="ECO:0000256" key="3">
    <source>
        <dbReference type="ARBA" id="ARBA00022763"/>
    </source>
</evidence>
<dbReference type="NCBIfam" id="TIGR00597">
    <property type="entry name" value="rad10"/>
    <property type="match status" value="1"/>
</dbReference>
<dbReference type="VEuPathDB" id="FungiDB:AMAG_11844"/>
<protein>
    <submittedName>
        <fullName evidence="8">DNA repair protein rad10</fullName>
    </submittedName>
</protein>
<evidence type="ECO:0000256" key="5">
    <source>
        <dbReference type="ARBA" id="ARBA00023204"/>
    </source>
</evidence>
<dbReference type="GO" id="GO:0006302">
    <property type="term" value="P:double-strand break repair"/>
    <property type="evidence" value="ECO:0007669"/>
    <property type="project" value="UniProtKB-ARBA"/>
</dbReference>
<evidence type="ECO:0000313" key="9">
    <source>
        <dbReference type="Proteomes" id="UP000054350"/>
    </source>
</evidence>
<evidence type="ECO:0000256" key="6">
    <source>
        <dbReference type="ARBA" id="ARBA00023242"/>
    </source>
</evidence>
<dbReference type="STRING" id="578462.A0A0L0SY79"/>
<keyword evidence="4" id="KW-0238">DNA-binding</keyword>
<proteinExistence type="inferred from homology"/>
<sequence>MAAAPRRAAAAAPAGLAPPPALLHAIQVSPRQRGNPVLDLIRSVAWEFAETDADYVVARTAGYHRLHTEYTHARIKGLSGHFDLRIMLVLVLVLVDVDDFNSSVRELTRIAVVNNMTIVLAWSKEECARYLEMYKAMEHKPPDVLKGKQETDYTCPKHTQIKGVNRTDVLTLSANFGTFERIVEATEAQLCECPGISAKKSPP</sequence>
<keyword evidence="5" id="KW-0234">DNA repair</keyword>
<dbReference type="OrthoDB" id="10262814at2759"/>
<dbReference type="CDD" id="cd22325">
    <property type="entry name" value="ERCC1_C-like"/>
    <property type="match status" value="1"/>
</dbReference>
<name>A0A0L0SY79_ALLM3</name>
<dbReference type="Gene3D" id="3.40.50.10130">
    <property type="match status" value="1"/>
</dbReference>
<dbReference type="GO" id="GO:0003684">
    <property type="term" value="F:damaged DNA binding"/>
    <property type="evidence" value="ECO:0007669"/>
    <property type="project" value="InterPro"/>
</dbReference>
<reference evidence="9" key="2">
    <citation type="submission" date="2009-11" db="EMBL/GenBank/DDBJ databases">
        <title>The Genome Sequence of Allomyces macrogynus strain ATCC 38327.</title>
        <authorList>
            <consortium name="The Broad Institute Genome Sequencing Platform"/>
            <person name="Russ C."/>
            <person name="Cuomo C."/>
            <person name="Shea T."/>
            <person name="Young S.K."/>
            <person name="Zeng Q."/>
            <person name="Koehrsen M."/>
            <person name="Haas B."/>
            <person name="Borodovsky M."/>
            <person name="Guigo R."/>
            <person name="Alvarado L."/>
            <person name="Berlin A."/>
            <person name="Borenstein D."/>
            <person name="Chen Z."/>
            <person name="Engels R."/>
            <person name="Freedman E."/>
            <person name="Gellesch M."/>
            <person name="Goldberg J."/>
            <person name="Griggs A."/>
            <person name="Gujja S."/>
            <person name="Heiman D."/>
            <person name="Hepburn T."/>
            <person name="Howarth C."/>
            <person name="Jen D."/>
            <person name="Larson L."/>
            <person name="Lewis B."/>
            <person name="Mehta T."/>
            <person name="Park D."/>
            <person name="Pearson M."/>
            <person name="Roberts A."/>
            <person name="Saif S."/>
            <person name="Shenoy N."/>
            <person name="Sisk P."/>
            <person name="Stolte C."/>
            <person name="Sykes S."/>
            <person name="Walk T."/>
            <person name="White J."/>
            <person name="Yandava C."/>
            <person name="Burger G."/>
            <person name="Gray M.W."/>
            <person name="Holland P.W.H."/>
            <person name="King N."/>
            <person name="Lang F.B.F."/>
            <person name="Roger A.J."/>
            <person name="Ruiz-Trillo I."/>
            <person name="Lander E."/>
            <person name="Nusbaum C."/>
        </authorList>
    </citation>
    <scope>NUCLEOTIDE SEQUENCE [LARGE SCALE GENOMIC DNA]</scope>
    <source>
        <strain evidence="9">ATCC 38327</strain>
    </source>
</reference>
<dbReference type="Pfam" id="PF03834">
    <property type="entry name" value="Rad10"/>
    <property type="match status" value="1"/>
</dbReference>
<evidence type="ECO:0000256" key="2">
    <source>
        <dbReference type="ARBA" id="ARBA00008283"/>
    </source>
</evidence>
<dbReference type="Pfam" id="PF14520">
    <property type="entry name" value="HHH_5"/>
    <property type="match status" value="1"/>
</dbReference>
<dbReference type="eggNOG" id="KOG2841">
    <property type="taxonomic scope" value="Eukaryota"/>
</dbReference>
<organism evidence="8 9">
    <name type="scientific">Allomyces macrogynus (strain ATCC 38327)</name>
    <name type="common">Allomyces javanicus var. macrogynus</name>
    <dbReference type="NCBI Taxonomy" id="578462"/>
    <lineage>
        <taxon>Eukaryota</taxon>
        <taxon>Fungi</taxon>
        <taxon>Fungi incertae sedis</taxon>
        <taxon>Blastocladiomycota</taxon>
        <taxon>Blastocladiomycetes</taxon>
        <taxon>Blastocladiales</taxon>
        <taxon>Blastocladiaceae</taxon>
        <taxon>Allomyces</taxon>
    </lineage>
</organism>
<dbReference type="InterPro" id="IPR047260">
    <property type="entry name" value="ERCC1-like_central_dom"/>
</dbReference>
<dbReference type="GO" id="GO:0000110">
    <property type="term" value="C:nucleotide-excision repair factor 1 complex"/>
    <property type="evidence" value="ECO:0007669"/>
    <property type="project" value="TreeGrafter"/>
</dbReference>
<dbReference type="GO" id="GO:0070522">
    <property type="term" value="C:ERCC4-ERCC1 complex"/>
    <property type="evidence" value="ECO:0007669"/>
    <property type="project" value="TreeGrafter"/>
</dbReference>
<dbReference type="InterPro" id="IPR011335">
    <property type="entry name" value="Restrct_endonuc-II-like"/>
</dbReference>
<accession>A0A0L0SY79</accession>
<dbReference type="PANTHER" id="PTHR12749:SF0">
    <property type="entry name" value="DNA EXCISION REPAIR PROTEIN ERCC-1"/>
    <property type="match status" value="1"/>
</dbReference>
<dbReference type="AlphaFoldDB" id="A0A0L0SY79"/>
<dbReference type="SUPFAM" id="SSF52980">
    <property type="entry name" value="Restriction endonuclease-like"/>
    <property type="match status" value="1"/>
</dbReference>
<dbReference type="EMBL" id="GG745353">
    <property type="protein sequence ID" value="KNE67375.1"/>
    <property type="molecule type" value="Genomic_DNA"/>
</dbReference>
<keyword evidence="3" id="KW-0227">DNA damage</keyword>
<dbReference type="OMA" id="XRGNPVL"/>
<comment type="subcellular location">
    <subcellularLocation>
        <location evidence="1">Nucleus</location>
    </subcellularLocation>
</comment>
<dbReference type="InterPro" id="IPR004579">
    <property type="entry name" value="ERCC1/RAD10/SWI10"/>
</dbReference>
<dbReference type="SUPFAM" id="SSF47781">
    <property type="entry name" value="RuvA domain 2-like"/>
    <property type="match status" value="1"/>
</dbReference>
<dbReference type="GO" id="GO:0003697">
    <property type="term" value="F:single-stranded DNA binding"/>
    <property type="evidence" value="ECO:0007669"/>
    <property type="project" value="TreeGrafter"/>
</dbReference>
<feature type="domain" description="ERCC1-like central" evidence="7">
    <location>
        <begin position="26"/>
        <end position="135"/>
    </location>
</feature>
<dbReference type="Proteomes" id="UP000054350">
    <property type="component" value="Unassembled WGS sequence"/>
</dbReference>
<reference evidence="8 9" key="1">
    <citation type="submission" date="2009-11" db="EMBL/GenBank/DDBJ databases">
        <title>Annotation of Allomyces macrogynus ATCC 38327.</title>
        <authorList>
            <consortium name="The Broad Institute Genome Sequencing Platform"/>
            <person name="Russ C."/>
            <person name="Cuomo C."/>
            <person name="Burger G."/>
            <person name="Gray M.W."/>
            <person name="Holland P.W.H."/>
            <person name="King N."/>
            <person name="Lang F.B.F."/>
            <person name="Roger A.J."/>
            <person name="Ruiz-Trillo I."/>
            <person name="Young S.K."/>
            <person name="Zeng Q."/>
            <person name="Gargeya S."/>
            <person name="Fitzgerald M."/>
            <person name="Haas B."/>
            <person name="Abouelleil A."/>
            <person name="Alvarado L."/>
            <person name="Arachchi H.M."/>
            <person name="Berlin A."/>
            <person name="Chapman S.B."/>
            <person name="Gearin G."/>
            <person name="Goldberg J."/>
            <person name="Griggs A."/>
            <person name="Gujja S."/>
            <person name="Hansen M."/>
            <person name="Heiman D."/>
            <person name="Howarth C."/>
            <person name="Larimer J."/>
            <person name="Lui A."/>
            <person name="MacDonald P.J.P."/>
            <person name="McCowen C."/>
            <person name="Montmayeur A."/>
            <person name="Murphy C."/>
            <person name="Neiman D."/>
            <person name="Pearson M."/>
            <person name="Priest M."/>
            <person name="Roberts A."/>
            <person name="Saif S."/>
            <person name="Shea T."/>
            <person name="Sisk P."/>
            <person name="Stolte C."/>
            <person name="Sykes S."/>
            <person name="Wortman J."/>
            <person name="Nusbaum C."/>
            <person name="Birren B."/>
        </authorList>
    </citation>
    <scope>NUCLEOTIDE SEQUENCE [LARGE SCALE GENOMIC DNA]</scope>
    <source>
        <strain evidence="8 9">ATCC 38327</strain>
    </source>
</reference>
<dbReference type="Gene3D" id="1.10.150.20">
    <property type="entry name" value="5' to 3' exonuclease, C-terminal subdomain"/>
    <property type="match status" value="1"/>
</dbReference>
<dbReference type="GO" id="GO:0006312">
    <property type="term" value="P:mitotic recombination"/>
    <property type="evidence" value="ECO:0007669"/>
    <property type="project" value="TreeGrafter"/>
</dbReference>
<dbReference type="GO" id="GO:0070914">
    <property type="term" value="P:UV-damage excision repair"/>
    <property type="evidence" value="ECO:0007669"/>
    <property type="project" value="TreeGrafter"/>
</dbReference>
<evidence type="ECO:0000259" key="7">
    <source>
        <dbReference type="Pfam" id="PF03834"/>
    </source>
</evidence>